<dbReference type="PANTHER" id="PTHR34709:SF36">
    <property type="entry name" value="FBD DOMAIN-CONTAINING PROTEIN"/>
    <property type="match status" value="1"/>
</dbReference>
<dbReference type="SUPFAM" id="SSF81383">
    <property type="entry name" value="F-box domain"/>
    <property type="match status" value="1"/>
</dbReference>
<name>A0A1W0W6T7_SORBI</name>
<accession>A0A1W0W6T7</accession>
<proteinExistence type="predicted"/>
<dbReference type="EMBL" id="CM000761">
    <property type="protein sequence ID" value="OQU90066.1"/>
    <property type="molecule type" value="Genomic_DNA"/>
</dbReference>
<reference evidence="2" key="2">
    <citation type="journal article" date="2018" name="Plant J.">
        <title>The Sorghum bicolor reference genome: improved assembly, gene annotations, a transcriptome atlas, and signatures of genome organization.</title>
        <authorList>
            <person name="McCormick R.F."/>
            <person name="Truong S.K."/>
            <person name="Sreedasyam A."/>
            <person name="Jenkins J."/>
            <person name="Shu S."/>
            <person name="Sims D."/>
            <person name="Kennedy M."/>
            <person name="Amirebrahimi M."/>
            <person name="Weers B.D."/>
            <person name="McKinley B."/>
            <person name="Mattison A."/>
            <person name="Morishige D.T."/>
            <person name="Grimwood J."/>
            <person name="Schmutz J."/>
            <person name="Mullet J.E."/>
        </authorList>
    </citation>
    <scope>NUCLEOTIDE SEQUENCE [LARGE SCALE GENOMIC DNA]</scope>
    <source>
        <strain evidence="2">cv. BTx623</strain>
    </source>
</reference>
<evidence type="ECO:0000313" key="2">
    <source>
        <dbReference type="Proteomes" id="UP000000768"/>
    </source>
</evidence>
<dbReference type="InterPro" id="IPR036047">
    <property type="entry name" value="F-box-like_dom_sf"/>
</dbReference>
<dbReference type="PANTHER" id="PTHR34709">
    <property type="entry name" value="OS10G0396666 PROTEIN"/>
    <property type="match status" value="1"/>
</dbReference>
<protein>
    <recommendedName>
        <fullName evidence="3">FBD domain-containing protein</fullName>
    </recommendedName>
</protein>
<dbReference type="Proteomes" id="UP000000768">
    <property type="component" value="Chromosome 2"/>
</dbReference>
<dbReference type="InterPro" id="IPR055312">
    <property type="entry name" value="FBL15-like"/>
</dbReference>
<gene>
    <name evidence="1" type="ORF">SORBI_3002G333001</name>
</gene>
<sequence>MESSRTASGLDRISGLSEDLLVTILAGLHSTATAARTSVLSSRWRRVWTKVPDFIFLDDDSSPDSVDAAITAYAAPAMERFAVGLDDMSRPVTASRAAAWLRFAASRAPREVHVCLPCNKEPPPLPEDDVEEELEVSIFESTLWFNANFVYDFRLRLPPAGAGAGVFAELRILSIKQGRVSGGDLSRVVSLQCPCLWVLELTMLDVDGDISVRSDTLERLALRVVGVGNRLDVVAPRLEWLQVEWDDGYDPARHRITQTGRRLRRLAVTQSTPMPPLLERFDAADELSLHLVIPPFPDAYRIFLENTSKLPKSKALTVGLKVLAHSIESSLLRLLRKCDGITKLEIELIHQDAPKVSLCKLFGCSCVQQEMLRTDNVALDFLEEVEFHFFTGSDEDVDLVKLIFMCKETLKKMVINVADDVSLSEEVYKKIQMFSPPSTTLETGGPSSHKRDVCQCKDHDWY</sequence>
<keyword evidence="2" id="KW-1185">Reference proteome</keyword>
<evidence type="ECO:0008006" key="3">
    <source>
        <dbReference type="Google" id="ProtNLM"/>
    </source>
</evidence>
<dbReference type="OMA" id="VEVIWRS"/>
<organism evidence="1 2">
    <name type="scientific">Sorghum bicolor</name>
    <name type="common">Sorghum</name>
    <name type="synonym">Sorghum vulgare</name>
    <dbReference type="NCBI Taxonomy" id="4558"/>
    <lineage>
        <taxon>Eukaryota</taxon>
        <taxon>Viridiplantae</taxon>
        <taxon>Streptophyta</taxon>
        <taxon>Embryophyta</taxon>
        <taxon>Tracheophyta</taxon>
        <taxon>Spermatophyta</taxon>
        <taxon>Magnoliopsida</taxon>
        <taxon>Liliopsida</taxon>
        <taxon>Poales</taxon>
        <taxon>Poaceae</taxon>
        <taxon>PACMAD clade</taxon>
        <taxon>Panicoideae</taxon>
        <taxon>Andropogonodae</taxon>
        <taxon>Andropogoneae</taxon>
        <taxon>Sorghinae</taxon>
        <taxon>Sorghum</taxon>
    </lineage>
</organism>
<dbReference type="AlphaFoldDB" id="A0A1W0W6T7"/>
<dbReference type="Gramene" id="OQU90066">
    <property type="protein sequence ID" value="OQU90066"/>
    <property type="gene ID" value="SORBI_3002G333001"/>
</dbReference>
<dbReference type="InParanoid" id="A0A1W0W6T7"/>
<evidence type="ECO:0000313" key="1">
    <source>
        <dbReference type="EMBL" id="OQU90066.1"/>
    </source>
</evidence>
<reference evidence="1 2" key="1">
    <citation type="journal article" date="2009" name="Nature">
        <title>The Sorghum bicolor genome and the diversification of grasses.</title>
        <authorList>
            <person name="Paterson A.H."/>
            <person name="Bowers J.E."/>
            <person name="Bruggmann R."/>
            <person name="Dubchak I."/>
            <person name="Grimwood J."/>
            <person name="Gundlach H."/>
            <person name="Haberer G."/>
            <person name="Hellsten U."/>
            <person name="Mitros T."/>
            <person name="Poliakov A."/>
            <person name="Schmutz J."/>
            <person name="Spannagl M."/>
            <person name="Tang H."/>
            <person name="Wang X."/>
            <person name="Wicker T."/>
            <person name="Bharti A.K."/>
            <person name="Chapman J."/>
            <person name="Feltus F.A."/>
            <person name="Gowik U."/>
            <person name="Grigoriev I.V."/>
            <person name="Lyons E."/>
            <person name="Maher C.A."/>
            <person name="Martis M."/>
            <person name="Narechania A."/>
            <person name="Otillar R.P."/>
            <person name="Penning B.W."/>
            <person name="Salamov A.A."/>
            <person name="Wang Y."/>
            <person name="Zhang L."/>
            <person name="Carpita N.C."/>
            <person name="Freeling M."/>
            <person name="Gingle A.R."/>
            <person name="Hash C.T."/>
            <person name="Keller B."/>
            <person name="Klein P."/>
            <person name="Kresovich S."/>
            <person name="McCann M.C."/>
            <person name="Ming R."/>
            <person name="Peterson D.G."/>
            <person name="Mehboob-ur-Rahman"/>
            <person name="Ware D."/>
            <person name="Westhoff P."/>
            <person name="Mayer K.F."/>
            <person name="Messing J."/>
            <person name="Rokhsar D.S."/>
        </authorList>
    </citation>
    <scope>NUCLEOTIDE SEQUENCE [LARGE SCALE GENOMIC DNA]</scope>
    <source>
        <strain evidence="2">cv. BTx623</strain>
    </source>
</reference>